<dbReference type="InterPro" id="IPR013078">
    <property type="entry name" value="His_Pase_superF_clade-1"/>
</dbReference>
<organism evidence="2 3">
    <name type="scientific">Globodera pallida</name>
    <name type="common">Potato cyst nematode worm</name>
    <name type="synonym">Heterodera pallida</name>
    <dbReference type="NCBI Taxonomy" id="36090"/>
    <lineage>
        <taxon>Eukaryota</taxon>
        <taxon>Metazoa</taxon>
        <taxon>Ecdysozoa</taxon>
        <taxon>Nematoda</taxon>
        <taxon>Chromadorea</taxon>
        <taxon>Rhabditida</taxon>
        <taxon>Tylenchina</taxon>
        <taxon>Tylenchomorpha</taxon>
        <taxon>Tylenchoidea</taxon>
        <taxon>Heteroderidae</taxon>
        <taxon>Heteroderinae</taxon>
        <taxon>Globodera</taxon>
    </lineage>
</organism>
<feature type="chain" id="PRO_5008147812" evidence="1">
    <location>
        <begin position="23"/>
        <end position="461"/>
    </location>
</feature>
<dbReference type="PANTHER" id="PTHR16469:SF27">
    <property type="entry name" value="UBIQUITIN-ASSOCIATED AND SH3 DOMAIN-CONTAINING BA-RELATED"/>
    <property type="match status" value="1"/>
</dbReference>
<dbReference type="WBParaSite" id="GPLIN_001417200">
    <property type="protein sequence ID" value="GPLIN_001417200"/>
    <property type="gene ID" value="GPLIN_001417200"/>
</dbReference>
<proteinExistence type="predicted"/>
<evidence type="ECO:0000256" key="1">
    <source>
        <dbReference type="SAM" id="SignalP"/>
    </source>
</evidence>
<dbReference type="InterPro" id="IPR029033">
    <property type="entry name" value="His_PPase_superfam"/>
</dbReference>
<protein>
    <submittedName>
        <fullName evidence="3">Histidine phosphatase family protein</fullName>
    </submittedName>
</protein>
<dbReference type="Gene3D" id="3.40.50.1240">
    <property type="entry name" value="Phosphoglycerate mutase-like"/>
    <property type="match status" value="1"/>
</dbReference>
<dbReference type="PANTHER" id="PTHR16469">
    <property type="entry name" value="UBIQUITIN-ASSOCIATED AND SH3 DOMAIN-CONTAINING BA-RELATED"/>
    <property type="match status" value="1"/>
</dbReference>
<accession>A0A183CMR6</accession>
<sequence length="461" mass="52896">MFHKPLIVLVVCLSSHATQIFGVSPELAQSSDSEKKHWIMPLSDGMRFVHCQDVYSRTMPQSDEQVQLKWIVTQKHCFGDVAKHFTAPNRYFRQLRDKINAWNAKLVKAKSAVLKIGSGAACPSSSETCVIQNLERQGKTFDLSRYENKMSSLAADLESINLQLEEKFKYFLDKVNAKNDTSYRIDYTFKDHSDIIKNIKEELAKVKLDWTRESDGFWTTDMRPVVRQTIWLVRHAQREDNVDENWCKDKDELAKQDSPLSEKGIRQQSEELAKMFANIKVDRLFASPFKRCLETAHGLIGGEEGGRGVFINVEPGLSEFHGISNIHVGFDEPSDSHQFPLIDPNYWPVFNKRALVTMEIERRQRKRDANDHDFVTLKTIRHILERNSNAENIVLVSHMSNIGLLLELLGAEWAAVGQATVSKLVKYEENVGHNLDVLKQFRVEYVSSVMHLSERTDVHAH</sequence>
<dbReference type="CDD" id="cd07067">
    <property type="entry name" value="HP_PGM_like"/>
    <property type="match status" value="1"/>
</dbReference>
<dbReference type="Pfam" id="PF00300">
    <property type="entry name" value="His_Phos_1"/>
    <property type="match status" value="1"/>
</dbReference>
<feature type="signal peptide" evidence="1">
    <location>
        <begin position="1"/>
        <end position="22"/>
    </location>
</feature>
<reference evidence="2" key="1">
    <citation type="submission" date="2014-05" db="EMBL/GenBank/DDBJ databases">
        <title>The genome and life-stage specific transcriptomes of Globodera pallida elucidate key aspects of plant parasitism by a cyst nematode.</title>
        <authorList>
            <person name="Cotton J.A."/>
            <person name="Lilley C.J."/>
            <person name="Jones L.M."/>
            <person name="Kikuchi T."/>
            <person name="Reid A.J."/>
            <person name="Thorpe P."/>
            <person name="Tsai I.J."/>
            <person name="Beasley H."/>
            <person name="Blok V."/>
            <person name="Cock P.J.A."/>
            <person name="Van den Akker S.E."/>
            <person name="Holroyd N."/>
            <person name="Hunt M."/>
            <person name="Mantelin S."/>
            <person name="Naghra H."/>
            <person name="Pain A."/>
            <person name="Palomares-Rius J.E."/>
            <person name="Zarowiecki M."/>
            <person name="Berriman M."/>
            <person name="Jones J.T."/>
            <person name="Urwin P.E."/>
        </authorList>
    </citation>
    <scope>NUCLEOTIDE SEQUENCE [LARGE SCALE GENOMIC DNA]</scope>
    <source>
        <strain evidence="2">Lindley</strain>
    </source>
</reference>
<dbReference type="AlphaFoldDB" id="A0A183CMR6"/>
<dbReference type="GO" id="GO:0016791">
    <property type="term" value="F:phosphatase activity"/>
    <property type="evidence" value="ECO:0007669"/>
    <property type="project" value="UniProtKB-ARBA"/>
</dbReference>
<dbReference type="InterPro" id="IPR051710">
    <property type="entry name" value="Phosphatase_SH3-domain"/>
</dbReference>
<name>A0A183CMR6_GLOPA</name>
<keyword evidence="2" id="KW-1185">Reference proteome</keyword>
<dbReference type="Proteomes" id="UP000050741">
    <property type="component" value="Unassembled WGS sequence"/>
</dbReference>
<keyword evidence="1" id="KW-0732">Signal</keyword>
<evidence type="ECO:0000313" key="3">
    <source>
        <dbReference type="WBParaSite" id="GPLIN_001417200"/>
    </source>
</evidence>
<dbReference type="SMART" id="SM00855">
    <property type="entry name" value="PGAM"/>
    <property type="match status" value="1"/>
</dbReference>
<reference evidence="3" key="2">
    <citation type="submission" date="2016-06" db="UniProtKB">
        <authorList>
            <consortium name="WormBaseParasite"/>
        </authorList>
    </citation>
    <scope>IDENTIFICATION</scope>
</reference>
<dbReference type="SUPFAM" id="SSF53254">
    <property type="entry name" value="Phosphoglycerate mutase-like"/>
    <property type="match status" value="1"/>
</dbReference>
<evidence type="ECO:0000313" key="2">
    <source>
        <dbReference type="Proteomes" id="UP000050741"/>
    </source>
</evidence>